<evidence type="ECO:0000259" key="4">
    <source>
        <dbReference type="SMART" id="SM00922"/>
    </source>
</evidence>
<dbReference type="InterPro" id="IPR029017">
    <property type="entry name" value="Enolase-like_N"/>
</dbReference>
<dbReference type="GO" id="GO:0000287">
    <property type="term" value="F:magnesium ion binding"/>
    <property type="evidence" value="ECO:0007669"/>
    <property type="project" value="TreeGrafter"/>
</dbReference>
<dbReference type="InterPro" id="IPR013342">
    <property type="entry name" value="Mandelate_racemase_C"/>
</dbReference>
<dbReference type="Pfam" id="PF13378">
    <property type="entry name" value="MR_MLE_C"/>
    <property type="match status" value="1"/>
</dbReference>
<dbReference type="Gene3D" id="3.30.390.10">
    <property type="entry name" value="Enolase-like, N-terminal domain"/>
    <property type="match status" value="1"/>
</dbReference>
<protein>
    <submittedName>
        <fullName evidence="5">Tat (Twin-arginine translocation) pathway signal sequence</fullName>
    </submittedName>
</protein>
<comment type="cofactor">
    <cofactor evidence="1">
        <name>Mg(2+)</name>
        <dbReference type="ChEBI" id="CHEBI:18420"/>
    </cofactor>
</comment>
<dbReference type="InterPro" id="IPR006311">
    <property type="entry name" value="TAT_signal"/>
</dbReference>
<dbReference type="RefSeq" id="WP_074654451.1">
    <property type="nucleotide sequence ID" value="NZ_FNSD01000001.1"/>
</dbReference>
<accession>A0A1H4PNB8</accession>
<dbReference type="InterPro" id="IPR036849">
    <property type="entry name" value="Enolase-like_C_sf"/>
</dbReference>
<dbReference type="Gene3D" id="3.20.20.120">
    <property type="entry name" value="Enolase-like C-terminal domain"/>
    <property type="match status" value="1"/>
</dbReference>
<organism evidence="5 6">
    <name type="scientific">Terriglobus roseus</name>
    <dbReference type="NCBI Taxonomy" id="392734"/>
    <lineage>
        <taxon>Bacteria</taxon>
        <taxon>Pseudomonadati</taxon>
        <taxon>Acidobacteriota</taxon>
        <taxon>Terriglobia</taxon>
        <taxon>Terriglobales</taxon>
        <taxon>Acidobacteriaceae</taxon>
        <taxon>Terriglobus</taxon>
    </lineage>
</organism>
<gene>
    <name evidence="5" type="ORF">SAMN05443244_2618</name>
</gene>
<dbReference type="SFLD" id="SFLDG00179">
    <property type="entry name" value="mandelate_racemase"/>
    <property type="match status" value="1"/>
</dbReference>
<dbReference type="AlphaFoldDB" id="A0A1H4PNB8"/>
<dbReference type="EMBL" id="FNSD01000001">
    <property type="protein sequence ID" value="SEC08801.1"/>
    <property type="molecule type" value="Genomic_DNA"/>
</dbReference>
<dbReference type="Proteomes" id="UP000182409">
    <property type="component" value="Unassembled WGS sequence"/>
</dbReference>
<dbReference type="NCBIfam" id="TIGR01409">
    <property type="entry name" value="TAT_signal_seq"/>
    <property type="match status" value="1"/>
</dbReference>
<dbReference type="OrthoDB" id="9775391at2"/>
<dbReference type="InterPro" id="IPR019546">
    <property type="entry name" value="TAT_signal_bac_arc"/>
</dbReference>
<evidence type="ECO:0000256" key="3">
    <source>
        <dbReference type="ARBA" id="ARBA00022842"/>
    </source>
</evidence>
<dbReference type="PANTHER" id="PTHR13794">
    <property type="entry name" value="ENOLASE SUPERFAMILY, MANDELATE RACEMASE"/>
    <property type="match status" value="1"/>
</dbReference>
<dbReference type="InterPro" id="IPR029065">
    <property type="entry name" value="Enolase_C-like"/>
</dbReference>
<evidence type="ECO:0000256" key="2">
    <source>
        <dbReference type="ARBA" id="ARBA00022723"/>
    </source>
</evidence>
<dbReference type="PROSITE" id="PS51318">
    <property type="entry name" value="TAT"/>
    <property type="match status" value="1"/>
</dbReference>
<dbReference type="InterPro" id="IPR013341">
    <property type="entry name" value="Mandelate_racemase_N_dom"/>
</dbReference>
<reference evidence="5 6" key="1">
    <citation type="submission" date="2016-10" db="EMBL/GenBank/DDBJ databases">
        <authorList>
            <person name="de Groot N.N."/>
        </authorList>
    </citation>
    <scope>NUCLEOTIDE SEQUENCE [LARGE SCALE GENOMIC DNA]</scope>
    <source>
        <strain evidence="5 6">AB35.6</strain>
    </source>
</reference>
<evidence type="ECO:0000313" key="5">
    <source>
        <dbReference type="EMBL" id="SEC08801.1"/>
    </source>
</evidence>
<feature type="domain" description="Mandelate racemase/muconate lactonizing enzyme C-terminal" evidence="4">
    <location>
        <begin position="208"/>
        <end position="311"/>
    </location>
</feature>
<dbReference type="PANTHER" id="PTHR13794:SF58">
    <property type="entry name" value="MITOCHONDRIAL ENOLASE SUPERFAMILY MEMBER 1"/>
    <property type="match status" value="1"/>
</dbReference>
<sequence length="440" mass="49307">MGTGWNRRSFLGAVGATGGALASGAASRQALAQPAAARPTGIAPLKIEAVELLELRGHYTSRSGVNKQAQVNPEDVYDTLRPPVYVDRPGGEITVKYEAIYLRIRATGGLEGLYGPIEKEPALIVYERLRPFLIGKDALAGEVLWDQMYRSDRHSRDGYYMMAISAVDNTLWDLRGKLYGVPVYRLLGGPSRDKVEMYVSALGSSLELDKVRTRALELKQQGFRYQKWFIAYGPGSGPEGMRKNVELVKTLRETVGEDTELMFDTFSGWDQNYALEWAHRVEQYRPRWMEEVTHPEKIGSFAEMHRSTSIPIASGEHFYGRWEVHRYLQQNALSVVQADPEWCGGITELLKIGTVCSLYDVPLIPHGHSLRAAVHTIFSQSPMTFPLGEYLALKMQHYHHFEKNPMVVENAHIALPTGAGFDIQLDPAKIDAQRVMTAPE</sequence>
<dbReference type="GO" id="GO:0016052">
    <property type="term" value="P:carbohydrate catabolic process"/>
    <property type="evidence" value="ECO:0007669"/>
    <property type="project" value="TreeGrafter"/>
</dbReference>
<keyword evidence="3" id="KW-0460">Magnesium</keyword>
<dbReference type="SUPFAM" id="SSF51604">
    <property type="entry name" value="Enolase C-terminal domain-like"/>
    <property type="match status" value="1"/>
</dbReference>
<evidence type="ECO:0000313" key="6">
    <source>
        <dbReference type="Proteomes" id="UP000182409"/>
    </source>
</evidence>
<evidence type="ECO:0000256" key="1">
    <source>
        <dbReference type="ARBA" id="ARBA00001946"/>
    </source>
</evidence>
<dbReference type="SMART" id="SM00922">
    <property type="entry name" value="MR_MLE"/>
    <property type="match status" value="1"/>
</dbReference>
<dbReference type="Pfam" id="PF02746">
    <property type="entry name" value="MR_MLE_N"/>
    <property type="match status" value="1"/>
</dbReference>
<dbReference type="InterPro" id="IPR046945">
    <property type="entry name" value="RHMD-like"/>
</dbReference>
<name>A0A1H4PNB8_9BACT</name>
<dbReference type="GO" id="GO:0016836">
    <property type="term" value="F:hydro-lyase activity"/>
    <property type="evidence" value="ECO:0007669"/>
    <property type="project" value="TreeGrafter"/>
</dbReference>
<keyword evidence="2" id="KW-0479">Metal-binding</keyword>
<proteinExistence type="predicted"/>
<dbReference type="SUPFAM" id="SSF54826">
    <property type="entry name" value="Enolase N-terminal domain-like"/>
    <property type="match status" value="1"/>
</dbReference>
<dbReference type="SFLD" id="SFLDS00001">
    <property type="entry name" value="Enolase"/>
    <property type="match status" value="1"/>
</dbReference>